<evidence type="ECO:0008006" key="4">
    <source>
        <dbReference type="Google" id="ProtNLM"/>
    </source>
</evidence>
<dbReference type="AlphaFoldDB" id="A0A9D2M2W8"/>
<accession>A0A9D2M2W8</accession>
<protein>
    <recommendedName>
        <fullName evidence="4">Ig-like domain-containing protein</fullName>
    </recommendedName>
</protein>
<dbReference type="EMBL" id="DWYA01000054">
    <property type="protein sequence ID" value="HJB39928.1"/>
    <property type="molecule type" value="Genomic_DNA"/>
</dbReference>
<name>A0A9D2M2W8_9FIRM</name>
<dbReference type="Proteomes" id="UP000824209">
    <property type="component" value="Unassembled WGS sequence"/>
</dbReference>
<sequence>MKKTLFLKVCAVTALLSVAFTASAFAADKTSEDGVYVKNNVSVSSCEVNAEACQDETSVPEENPDARYIPCPYCGGSVTESLAAASSWVYTGAERLCAHGTIGGYDYEKSRTVIYQTKCSRCGRGSDRTVTETTWECHGVT</sequence>
<evidence type="ECO:0000256" key="1">
    <source>
        <dbReference type="SAM" id="SignalP"/>
    </source>
</evidence>
<feature type="signal peptide" evidence="1">
    <location>
        <begin position="1"/>
        <end position="26"/>
    </location>
</feature>
<evidence type="ECO:0000313" key="2">
    <source>
        <dbReference type="EMBL" id="HJB39928.1"/>
    </source>
</evidence>
<reference evidence="2" key="1">
    <citation type="journal article" date="2021" name="PeerJ">
        <title>Extensive microbial diversity within the chicken gut microbiome revealed by metagenomics and culture.</title>
        <authorList>
            <person name="Gilroy R."/>
            <person name="Ravi A."/>
            <person name="Getino M."/>
            <person name="Pursley I."/>
            <person name="Horton D.L."/>
            <person name="Alikhan N.F."/>
            <person name="Baker D."/>
            <person name="Gharbi K."/>
            <person name="Hall N."/>
            <person name="Watson M."/>
            <person name="Adriaenssens E.M."/>
            <person name="Foster-Nyarko E."/>
            <person name="Jarju S."/>
            <person name="Secka A."/>
            <person name="Antonio M."/>
            <person name="Oren A."/>
            <person name="Chaudhuri R.R."/>
            <person name="La Ragione R."/>
            <person name="Hildebrand F."/>
            <person name="Pallen M.J."/>
        </authorList>
    </citation>
    <scope>NUCLEOTIDE SEQUENCE</scope>
    <source>
        <strain evidence="2">ChiBcec8-14828</strain>
    </source>
</reference>
<proteinExistence type="predicted"/>
<comment type="caution">
    <text evidence="2">The sequence shown here is derived from an EMBL/GenBank/DDBJ whole genome shotgun (WGS) entry which is preliminary data.</text>
</comment>
<evidence type="ECO:0000313" key="3">
    <source>
        <dbReference type="Proteomes" id="UP000824209"/>
    </source>
</evidence>
<gene>
    <name evidence="2" type="ORF">H9943_05970</name>
</gene>
<keyword evidence="1" id="KW-0732">Signal</keyword>
<feature type="chain" id="PRO_5038789080" description="Ig-like domain-containing protein" evidence="1">
    <location>
        <begin position="27"/>
        <end position="141"/>
    </location>
</feature>
<organism evidence="2 3">
    <name type="scientific">Candidatus Ruthenibacterium avium</name>
    <dbReference type="NCBI Taxonomy" id="2838751"/>
    <lineage>
        <taxon>Bacteria</taxon>
        <taxon>Bacillati</taxon>
        <taxon>Bacillota</taxon>
        <taxon>Clostridia</taxon>
        <taxon>Eubacteriales</taxon>
        <taxon>Oscillospiraceae</taxon>
        <taxon>Ruthenibacterium</taxon>
    </lineage>
</organism>
<reference evidence="2" key="2">
    <citation type="submission" date="2021-04" db="EMBL/GenBank/DDBJ databases">
        <authorList>
            <person name="Gilroy R."/>
        </authorList>
    </citation>
    <scope>NUCLEOTIDE SEQUENCE</scope>
    <source>
        <strain evidence="2">ChiBcec8-14828</strain>
    </source>
</reference>